<dbReference type="Pfam" id="PF00482">
    <property type="entry name" value="T2SSF"/>
    <property type="match status" value="2"/>
</dbReference>
<dbReference type="InterPro" id="IPR001992">
    <property type="entry name" value="T2SS_GspF/T4SS_PilC_CS"/>
</dbReference>
<evidence type="ECO:0000256" key="6">
    <source>
        <dbReference type="ARBA" id="ARBA00022692"/>
    </source>
</evidence>
<comment type="subcellular location">
    <subcellularLocation>
        <location evidence="2 10">Cell membrane</location>
        <topology evidence="2 10">Multi-pass membrane protein</topology>
    </subcellularLocation>
</comment>
<evidence type="ECO:0000313" key="13">
    <source>
        <dbReference type="EMBL" id="MDY3561671.1"/>
    </source>
</evidence>
<evidence type="ECO:0000259" key="12">
    <source>
        <dbReference type="Pfam" id="PF00482"/>
    </source>
</evidence>
<keyword evidence="14" id="KW-1185">Reference proteome</keyword>
<dbReference type="EMBL" id="JAXBLV010000199">
    <property type="protein sequence ID" value="MDY3561671.1"/>
    <property type="molecule type" value="Genomic_DNA"/>
</dbReference>
<evidence type="ECO:0000256" key="9">
    <source>
        <dbReference type="ARBA" id="ARBA00030750"/>
    </source>
</evidence>
<feature type="transmembrane region" description="Helical" evidence="11">
    <location>
        <begin position="224"/>
        <end position="242"/>
    </location>
</feature>
<comment type="caution">
    <text evidence="13">The sequence shown here is derived from an EMBL/GenBank/DDBJ whole genome shotgun (WGS) entry which is preliminary data.</text>
</comment>
<evidence type="ECO:0000256" key="5">
    <source>
        <dbReference type="ARBA" id="ARBA00022475"/>
    </source>
</evidence>
<accession>A0ABU5F726</accession>
<evidence type="ECO:0000256" key="8">
    <source>
        <dbReference type="ARBA" id="ARBA00023136"/>
    </source>
</evidence>
<feature type="domain" description="Type II secretion system protein GspF" evidence="12">
    <location>
        <begin position="69"/>
        <end position="190"/>
    </location>
</feature>
<dbReference type="PROSITE" id="PS00874">
    <property type="entry name" value="T2SP_F"/>
    <property type="match status" value="1"/>
</dbReference>
<feature type="domain" description="Type II secretion system protein GspF" evidence="12">
    <location>
        <begin position="272"/>
        <end position="394"/>
    </location>
</feature>
<keyword evidence="5" id="KW-1003">Cell membrane</keyword>
<comment type="function">
    <text evidence="1">Component of the type II secretion system inner membrane complex required for the energy-dependent secretion of extracellular factors such as proteases and toxins from the periplasm.</text>
</comment>
<sequence>MPDFTYEALARTGAKSTGTLTANSEREAALILDGRGLFPLKISLAKNQAASAGGFFAGVSGRQVATMYAQLADLLHSGVPLLRSLELLERQSSNKTLKSVLRDVRARVADGTGLAQSMAAHPKVFDELAVSMVRAGQEGGFLEDVLKRIAAFVENQEDMKSKVVGSLAYPVFLAVAGFLVLNVLVIFFVPKFEKVFEKLKEKGELPSVTVGLIALSHFLQSAEGVVSAVLAFAAVIGFFVWTRRGGRTWADKMRLRLPLFGPVFRSLALSRFCRILGTMLHNGIPILKALTIAKDSTGNRVLSLAIEKSAENVTAGQKLADPLRKSGYFPYDVVEMIAIAEEANTLETVLVQIAEGLEKRTSRSLELMVKLLEPLMLLVMAGMTLVIVAGLLLPVFKMGSTVG</sequence>
<dbReference type="PANTHER" id="PTHR30012:SF0">
    <property type="entry name" value="TYPE II SECRETION SYSTEM PROTEIN F-RELATED"/>
    <property type="match status" value="1"/>
</dbReference>
<dbReference type="PRINTS" id="PR00812">
    <property type="entry name" value="BCTERIALGSPF"/>
</dbReference>
<dbReference type="RefSeq" id="WP_320688040.1">
    <property type="nucleotide sequence ID" value="NZ_JAXBLV010000199.1"/>
</dbReference>
<feature type="transmembrane region" description="Helical" evidence="11">
    <location>
        <begin position="167"/>
        <end position="189"/>
    </location>
</feature>
<dbReference type="InterPro" id="IPR018076">
    <property type="entry name" value="T2SS_GspF_dom"/>
</dbReference>
<protein>
    <recommendedName>
        <fullName evidence="9">General secretion pathway protein F</fullName>
    </recommendedName>
</protein>
<evidence type="ECO:0000256" key="3">
    <source>
        <dbReference type="ARBA" id="ARBA00005745"/>
    </source>
</evidence>
<proteinExistence type="inferred from homology"/>
<organism evidence="13 14">
    <name type="scientific">Gemmata algarum</name>
    <dbReference type="NCBI Taxonomy" id="2975278"/>
    <lineage>
        <taxon>Bacteria</taxon>
        <taxon>Pseudomonadati</taxon>
        <taxon>Planctomycetota</taxon>
        <taxon>Planctomycetia</taxon>
        <taxon>Gemmatales</taxon>
        <taxon>Gemmataceae</taxon>
        <taxon>Gemmata</taxon>
    </lineage>
</organism>
<dbReference type="InterPro" id="IPR003004">
    <property type="entry name" value="GspF/PilC"/>
</dbReference>
<keyword evidence="6 10" id="KW-0812">Transmembrane</keyword>
<keyword evidence="4 10" id="KW-0813">Transport</keyword>
<keyword evidence="7 11" id="KW-1133">Transmembrane helix</keyword>
<dbReference type="Proteomes" id="UP001272242">
    <property type="component" value="Unassembled WGS sequence"/>
</dbReference>
<evidence type="ECO:0000256" key="11">
    <source>
        <dbReference type="SAM" id="Phobius"/>
    </source>
</evidence>
<dbReference type="InterPro" id="IPR042094">
    <property type="entry name" value="T2SS_GspF_sf"/>
</dbReference>
<evidence type="ECO:0000256" key="2">
    <source>
        <dbReference type="ARBA" id="ARBA00004651"/>
    </source>
</evidence>
<dbReference type="PANTHER" id="PTHR30012">
    <property type="entry name" value="GENERAL SECRETION PATHWAY PROTEIN"/>
    <property type="match status" value="1"/>
</dbReference>
<evidence type="ECO:0000256" key="1">
    <source>
        <dbReference type="ARBA" id="ARBA00002684"/>
    </source>
</evidence>
<feature type="transmembrane region" description="Helical" evidence="11">
    <location>
        <begin position="375"/>
        <end position="396"/>
    </location>
</feature>
<evidence type="ECO:0000256" key="10">
    <source>
        <dbReference type="RuleBase" id="RU003923"/>
    </source>
</evidence>
<reference evidence="14" key="1">
    <citation type="journal article" date="2023" name="Mar. Drugs">
        <title>Gemmata algarum, a Novel Planctomycete Isolated from an Algal Mat, Displays Antimicrobial Activity.</title>
        <authorList>
            <person name="Kumar G."/>
            <person name="Kallscheuer N."/>
            <person name="Kashif M."/>
            <person name="Ahamad S."/>
            <person name="Jagadeeshwari U."/>
            <person name="Pannikurungottu S."/>
            <person name="Haufschild T."/>
            <person name="Kabuu M."/>
            <person name="Sasikala C."/>
            <person name="Jogler C."/>
            <person name="Ramana C."/>
        </authorList>
    </citation>
    <scope>NUCLEOTIDE SEQUENCE [LARGE SCALE GENOMIC DNA]</scope>
    <source>
        <strain evidence="14">JC673</strain>
    </source>
</reference>
<keyword evidence="8 11" id="KW-0472">Membrane</keyword>
<dbReference type="Gene3D" id="1.20.81.30">
    <property type="entry name" value="Type II secretion system (T2SS), domain F"/>
    <property type="match status" value="2"/>
</dbReference>
<evidence type="ECO:0000313" key="14">
    <source>
        <dbReference type="Proteomes" id="UP001272242"/>
    </source>
</evidence>
<name>A0ABU5F726_9BACT</name>
<evidence type="ECO:0000256" key="4">
    <source>
        <dbReference type="ARBA" id="ARBA00022448"/>
    </source>
</evidence>
<comment type="similarity">
    <text evidence="3 10">Belongs to the GSP F family.</text>
</comment>
<evidence type="ECO:0000256" key="7">
    <source>
        <dbReference type="ARBA" id="ARBA00022989"/>
    </source>
</evidence>
<gene>
    <name evidence="13" type="ORF">R5W23_002952</name>
</gene>